<dbReference type="EMBL" id="CP046640">
    <property type="protein sequence ID" value="QTL97793.1"/>
    <property type="molecule type" value="Genomic_DNA"/>
</dbReference>
<dbReference type="Proteomes" id="UP000665020">
    <property type="component" value="Chromosome"/>
</dbReference>
<protein>
    <submittedName>
        <fullName evidence="2">Acyl-CoA--6-aminopenicillanic acid acyl-transferase</fullName>
    </submittedName>
</protein>
<dbReference type="InterPro" id="IPR029055">
    <property type="entry name" value="Ntn_hydrolases_N"/>
</dbReference>
<dbReference type="PANTHER" id="PTHR34180:SF1">
    <property type="entry name" value="BETA-ALANYL-DOPAMINE_CARCININE HYDROLASE"/>
    <property type="match status" value="1"/>
</dbReference>
<keyword evidence="3" id="KW-1185">Reference proteome</keyword>
<dbReference type="Pfam" id="PF03417">
    <property type="entry name" value="AAT"/>
    <property type="match status" value="1"/>
</dbReference>
<accession>A0A8A7K7N0</accession>
<reference evidence="2" key="1">
    <citation type="submission" date="2019-12" db="EMBL/GenBank/DDBJ databases">
        <authorList>
            <person name="zhang j."/>
            <person name="sun C.M."/>
        </authorList>
    </citation>
    <scope>NUCLEOTIDE SEQUENCE</scope>
    <source>
        <strain evidence="2">NS-1</strain>
    </source>
</reference>
<dbReference type="SUPFAM" id="SSF56235">
    <property type="entry name" value="N-terminal nucleophile aminohydrolases (Ntn hydrolases)"/>
    <property type="match status" value="1"/>
</dbReference>
<feature type="domain" description="Peptidase C45 hydrolase" evidence="1">
    <location>
        <begin position="104"/>
        <end position="330"/>
    </location>
</feature>
<organism evidence="2 3">
    <name type="scientific">Iocasia fonsfrigidae</name>
    <dbReference type="NCBI Taxonomy" id="2682810"/>
    <lineage>
        <taxon>Bacteria</taxon>
        <taxon>Bacillati</taxon>
        <taxon>Bacillota</taxon>
        <taxon>Clostridia</taxon>
        <taxon>Halanaerobiales</taxon>
        <taxon>Halanaerobiaceae</taxon>
        <taxon>Iocasia</taxon>
    </lineage>
</organism>
<sequence>MYHPRLKGRHYEMGKKMGNVFKKYNTKFPINLDSFQIEFGKESGKLLKQYFPEAAAEIKGITDVIDYNNELFTAWIMCMGCCLDIDDGNSVEVKGCTAFSFMYNGDIYYARNSDLPPFLRKISKSIYYRPENGNEFIMNTSSFINGEEGINNHGLAVAMTFVKPKLDEIKPGFNSVFLVRYILEKCKTIDEGIDVLKRLPIASSCNILLADRNEKMVVVESNPLELNIRYPEKNKDGESFIITVNHFTSRKMRKHNASNYNIYRSETRYKTAYNALRDMDYIDGVKHAKNILSGEYGFMCQYDKKLDFDTIWSSIFDIKNLNIYIAEGNPLRAKFKEDKRLLKDIKNGAA</sequence>
<evidence type="ECO:0000313" key="3">
    <source>
        <dbReference type="Proteomes" id="UP000665020"/>
    </source>
</evidence>
<dbReference type="NCBIfam" id="NF040521">
    <property type="entry name" value="C45_proenzyme"/>
    <property type="match status" value="1"/>
</dbReference>
<name>A0A8A7K7N0_9FIRM</name>
<dbReference type="KEGG" id="ifn:GM661_07220"/>
<dbReference type="PANTHER" id="PTHR34180">
    <property type="entry name" value="PEPTIDASE C45"/>
    <property type="match status" value="1"/>
</dbReference>
<evidence type="ECO:0000313" key="2">
    <source>
        <dbReference type="EMBL" id="QTL97793.1"/>
    </source>
</evidence>
<gene>
    <name evidence="2" type="ORF">GM661_07220</name>
</gene>
<dbReference type="AlphaFoldDB" id="A0A8A7K7N0"/>
<evidence type="ECO:0000259" key="1">
    <source>
        <dbReference type="Pfam" id="PF03417"/>
    </source>
</evidence>
<dbReference type="InterPro" id="IPR005079">
    <property type="entry name" value="Peptidase_C45_hydrolase"/>
</dbReference>
<dbReference type="RefSeq" id="WP_230869401.1">
    <property type="nucleotide sequence ID" value="NZ_CP046640.1"/>
</dbReference>
<dbReference type="InterPro" id="IPR047801">
    <property type="entry name" value="Peptidase_C45"/>
</dbReference>
<dbReference type="InterPro" id="IPR047794">
    <property type="entry name" value="C45_proenzyme-like"/>
</dbReference>
<dbReference type="Gene3D" id="3.60.60.10">
    <property type="entry name" value="Penicillin V Acylase, Chain A"/>
    <property type="match status" value="1"/>
</dbReference>
<proteinExistence type="predicted"/>